<protein>
    <submittedName>
        <fullName evidence="3">Uncharacterized protein</fullName>
    </submittedName>
</protein>
<dbReference type="Proteomes" id="UP001332192">
    <property type="component" value="Chromosome"/>
</dbReference>
<feature type="transmembrane region" description="Helical" evidence="2">
    <location>
        <begin position="116"/>
        <end position="133"/>
    </location>
</feature>
<evidence type="ECO:0000313" key="4">
    <source>
        <dbReference type="Proteomes" id="UP001332192"/>
    </source>
</evidence>
<gene>
    <name evidence="3" type="ORF">U7230_06250</name>
</gene>
<evidence type="ECO:0000256" key="1">
    <source>
        <dbReference type="SAM" id="MobiDB-lite"/>
    </source>
</evidence>
<keyword evidence="2" id="KW-0472">Membrane</keyword>
<keyword evidence="4" id="KW-1185">Reference proteome</keyword>
<keyword evidence="2" id="KW-0812">Transmembrane</keyword>
<reference evidence="3 4" key="1">
    <citation type="journal article" date="2024" name="Front. Microbiol.">
        <title>Novel thermophilic genera Geochorda gen. nov. and Carboxydochorda gen. nov. from the deep terrestrial subsurface reveal the ecophysiological diversity in the class Limnochordia.</title>
        <authorList>
            <person name="Karnachuk O.V."/>
            <person name="Lukina A.P."/>
            <person name="Avakyan M.R."/>
            <person name="Kadnikov V.V."/>
            <person name="Begmatov S."/>
            <person name="Beletsky A.V."/>
            <person name="Vlasova K.G."/>
            <person name="Novikov A.A."/>
            <person name="Shcherbakova V.A."/>
            <person name="Mardanov A.V."/>
            <person name="Ravin N.V."/>
        </authorList>
    </citation>
    <scope>NUCLEOTIDE SEQUENCE [LARGE SCALE GENOMIC DNA]</scope>
    <source>
        <strain evidence="3 4">L945</strain>
    </source>
</reference>
<proteinExistence type="predicted"/>
<name>A0ABZ1C0Y6_9FIRM</name>
<organism evidence="3 4">
    <name type="scientific">Carboxydichorda subterranea</name>
    <dbReference type="NCBI Taxonomy" id="3109565"/>
    <lineage>
        <taxon>Bacteria</taxon>
        <taxon>Bacillati</taxon>
        <taxon>Bacillota</taxon>
        <taxon>Limnochordia</taxon>
        <taxon>Limnochordales</taxon>
        <taxon>Geochordaceae</taxon>
        <taxon>Carboxydichorda</taxon>
    </lineage>
</organism>
<keyword evidence="2" id="KW-1133">Transmembrane helix</keyword>
<evidence type="ECO:0000256" key="2">
    <source>
        <dbReference type="SAM" id="Phobius"/>
    </source>
</evidence>
<dbReference type="RefSeq" id="WP_324717872.1">
    <property type="nucleotide sequence ID" value="NZ_CP141615.1"/>
</dbReference>
<accession>A0ABZ1C0Y6</accession>
<feature type="region of interest" description="Disordered" evidence="1">
    <location>
        <begin position="325"/>
        <end position="361"/>
    </location>
</feature>
<sequence>MDRVARSQARLGVSLQPHPAGDDLAGLLQKGLEVLGYRATLAGPGLLRVHRAGKAGETERPIAVDPAWEGRVEGLTPALPGSPFARGVWRAVQELGTFAVLAYLPPRHSRPLRRLLWFRFLVVIAGFALDGGVRRRVVDVLADPAREAAVWSGASPFPEGLAGSRAHLSRVAIGGGPAWLSEYEVRRVSGAALRAAVSAAREAVRRVEEELEPAYRAEVRRLRAYFRQRRAEEMDSVRRLARRLASVQAYTRVAGSTELAALLREREGRVARTVGQHEQLLRRRLSQLEDEERQALQELHDRFTLRGRIRPAGLAILWAPEGWPGAAPGQGARRSGVAESEAIAHGRRKVARTTARPGGAG</sequence>
<evidence type="ECO:0000313" key="3">
    <source>
        <dbReference type="EMBL" id="WRP18599.1"/>
    </source>
</evidence>
<dbReference type="EMBL" id="CP141615">
    <property type="protein sequence ID" value="WRP18599.1"/>
    <property type="molecule type" value="Genomic_DNA"/>
</dbReference>